<feature type="compositionally biased region" description="Polar residues" evidence="1">
    <location>
        <begin position="84"/>
        <end position="96"/>
    </location>
</feature>
<accession>Q2HVT0</accession>
<evidence type="ECO:0000313" key="3">
    <source>
        <dbReference type="EMBL" id="ABN08923.1"/>
    </source>
</evidence>
<gene>
    <name evidence="2" type="ORF">MtrDRAFT_AC148762g34v2</name>
    <name evidence="3" type="ORF">MtrDRAFT_AC166313g12v2</name>
</gene>
<reference evidence="2" key="2">
    <citation type="submission" date="2007-03" db="EMBL/GenBank/DDBJ databases">
        <authorList>
            <consortium name="The International Medicago Genome Annotation Group"/>
        </authorList>
    </citation>
    <scope>NUCLEOTIDE SEQUENCE</scope>
</reference>
<reference evidence="2" key="1">
    <citation type="submission" date="2005-04" db="EMBL/GenBank/DDBJ databases">
        <authorList>
            <person name="Town C.D."/>
        </authorList>
    </citation>
    <scope>NUCLEOTIDE SEQUENCE</scope>
</reference>
<evidence type="ECO:0000313" key="2">
    <source>
        <dbReference type="EMBL" id="ABD32207.2"/>
    </source>
</evidence>
<dbReference type="GO" id="GO:0008233">
    <property type="term" value="F:peptidase activity"/>
    <property type="evidence" value="ECO:0007669"/>
    <property type="project" value="UniProtKB-KW"/>
</dbReference>
<sequence length="181" mass="20443">MIFHNINDISSLKVDELIGSLQNFEITVNNKTDKKGKGIAFASSIDSDEAQGNHEDDEDMSESLALLGRQFKKFFNKFDRRSRSNGQNIRSNIDNQPSKDKMARADEKNPQYRDGDDSEDGAITESTKHATAMTGKIMSDIESYDEELSYEELAVSYNDLIVKNTDTSQMLEKQKDTISKL</sequence>
<proteinExistence type="predicted"/>
<feature type="compositionally biased region" description="Basic and acidic residues" evidence="1">
    <location>
        <begin position="97"/>
        <end position="115"/>
    </location>
</feature>
<keyword evidence="2" id="KW-0645">Protease</keyword>
<dbReference type="EMBL" id="AC148762">
    <property type="protein sequence ID" value="ABD32207.2"/>
    <property type="molecule type" value="Genomic_DNA"/>
</dbReference>
<dbReference type="EMBL" id="AC166313">
    <property type="protein sequence ID" value="ABN08923.1"/>
    <property type="molecule type" value="Genomic_DNA"/>
</dbReference>
<keyword evidence="2" id="KW-0378">Hydrolase</keyword>
<dbReference type="GO" id="GO:0006508">
    <property type="term" value="P:proteolysis"/>
    <property type="evidence" value="ECO:0007669"/>
    <property type="project" value="UniProtKB-KW"/>
</dbReference>
<name>Q2HVT0_MEDTR</name>
<organism evidence="2">
    <name type="scientific">Medicago truncatula</name>
    <name type="common">Barrel medic</name>
    <name type="synonym">Medicago tribuloides</name>
    <dbReference type="NCBI Taxonomy" id="3880"/>
    <lineage>
        <taxon>Eukaryota</taxon>
        <taxon>Viridiplantae</taxon>
        <taxon>Streptophyta</taxon>
        <taxon>Embryophyta</taxon>
        <taxon>Tracheophyta</taxon>
        <taxon>Spermatophyta</taxon>
        <taxon>Magnoliopsida</taxon>
        <taxon>eudicotyledons</taxon>
        <taxon>Gunneridae</taxon>
        <taxon>Pentapetalae</taxon>
        <taxon>rosids</taxon>
        <taxon>fabids</taxon>
        <taxon>Fabales</taxon>
        <taxon>Fabaceae</taxon>
        <taxon>Papilionoideae</taxon>
        <taxon>50 kb inversion clade</taxon>
        <taxon>NPAAA clade</taxon>
        <taxon>Hologalegina</taxon>
        <taxon>IRL clade</taxon>
        <taxon>Trifolieae</taxon>
        <taxon>Medicago</taxon>
    </lineage>
</organism>
<evidence type="ECO:0000256" key="1">
    <source>
        <dbReference type="SAM" id="MobiDB-lite"/>
    </source>
</evidence>
<protein>
    <submittedName>
        <fullName evidence="2">Gag-protease polyprotein, related</fullName>
    </submittedName>
</protein>
<feature type="region of interest" description="Disordered" evidence="1">
    <location>
        <begin position="82"/>
        <end position="122"/>
    </location>
</feature>
<dbReference type="AlphaFoldDB" id="Q2HVT0"/>